<evidence type="ECO:0000256" key="1">
    <source>
        <dbReference type="SAM" id="MobiDB-lite"/>
    </source>
</evidence>
<keyword evidence="3" id="KW-1185">Reference proteome</keyword>
<sequence length="120" mass="13498">FQVTEAFRHVDEQKEAVKLTGSDLKDNKVQPSAVGDEADDKDRLQKFKRDEVKTDTTDAIMVDAGASDTTFDKEDKAEDDSDTADFETEDDMAEDVNLSDMEGLAKNQVSRFEKMEEQLP</sequence>
<dbReference type="Proteomes" id="UP001642482">
    <property type="component" value="Unassembled WGS sequence"/>
</dbReference>
<proteinExistence type="predicted"/>
<gene>
    <name evidence="2" type="ORF">SEUCBS140593_004081</name>
</gene>
<name>A0ABP0BKF3_9PEZI</name>
<accession>A0ABP0BKF3</accession>
<comment type="caution">
    <text evidence="2">The sequence shown here is derived from an EMBL/GenBank/DDBJ whole genome shotgun (WGS) entry which is preliminary data.</text>
</comment>
<feature type="region of interest" description="Disordered" evidence="1">
    <location>
        <begin position="18"/>
        <end position="42"/>
    </location>
</feature>
<feature type="non-terminal residue" evidence="2">
    <location>
        <position position="1"/>
    </location>
</feature>
<feature type="compositionally biased region" description="Basic and acidic residues" evidence="1">
    <location>
        <begin position="18"/>
        <end position="28"/>
    </location>
</feature>
<evidence type="ECO:0000313" key="3">
    <source>
        <dbReference type="Proteomes" id="UP001642482"/>
    </source>
</evidence>
<feature type="compositionally biased region" description="Acidic residues" evidence="1">
    <location>
        <begin position="77"/>
        <end position="87"/>
    </location>
</feature>
<dbReference type="EMBL" id="CAWUHD010000034">
    <property type="protein sequence ID" value="CAK7219992.1"/>
    <property type="molecule type" value="Genomic_DNA"/>
</dbReference>
<reference evidence="2 3" key="1">
    <citation type="submission" date="2024-01" db="EMBL/GenBank/DDBJ databases">
        <authorList>
            <person name="Allen C."/>
            <person name="Tagirdzhanova G."/>
        </authorList>
    </citation>
    <scope>NUCLEOTIDE SEQUENCE [LARGE SCALE GENOMIC DNA]</scope>
</reference>
<evidence type="ECO:0000313" key="2">
    <source>
        <dbReference type="EMBL" id="CAK7219992.1"/>
    </source>
</evidence>
<feature type="region of interest" description="Disordered" evidence="1">
    <location>
        <begin position="65"/>
        <end position="87"/>
    </location>
</feature>
<organism evidence="2 3">
    <name type="scientific">Sporothrix eucalyptigena</name>
    <dbReference type="NCBI Taxonomy" id="1812306"/>
    <lineage>
        <taxon>Eukaryota</taxon>
        <taxon>Fungi</taxon>
        <taxon>Dikarya</taxon>
        <taxon>Ascomycota</taxon>
        <taxon>Pezizomycotina</taxon>
        <taxon>Sordariomycetes</taxon>
        <taxon>Sordariomycetidae</taxon>
        <taxon>Ophiostomatales</taxon>
        <taxon>Ophiostomataceae</taxon>
        <taxon>Sporothrix</taxon>
    </lineage>
</organism>
<protein>
    <submittedName>
        <fullName evidence="2">Uncharacterized protein</fullName>
    </submittedName>
</protein>